<dbReference type="PANTHER" id="PTHR46018">
    <property type="entry name" value="ZINC PHOSPHODIESTERASE ELAC PROTEIN 1"/>
    <property type="match status" value="1"/>
</dbReference>
<evidence type="ECO:0000313" key="4">
    <source>
        <dbReference type="Proteomes" id="UP001164506"/>
    </source>
</evidence>
<dbReference type="PANTHER" id="PTHR46018:SF4">
    <property type="entry name" value="METALLO-HYDROLASE YHFI-RELATED"/>
    <property type="match status" value="1"/>
</dbReference>
<dbReference type="Pfam" id="PF12706">
    <property type="entry name" value="Lactamase_B_2"/>
    <property type="match status" value="1"/>
</dbReference>
<dbReference type="SUPFAM" id="SSF56281">
    <property type="entry name" value="Metallo-hydrolase/oxidoreductase"/>
    <property type="match status" value="1"/>
</dbReference>
<dbReference type="SMART" id="SM00849">
    <property type="entry name" value="Lactamase_B"/>
    <property type="match status" value="1"/>
</dbReference>
<dbReference type="RefSeq" id="WP_190103599.1">
    <property type="nucleotide sequence ID" value="NZ_BMUH01000005.1"/>
</dbReference>
<feature type="region of interest" description="Disordered" evidence="1">
    <location>
        <begin position="248"/>
        <end position="270"/>
    </location>
</feature>
<proteinExistence type="predicted"/>
<sequence length="270" mass="27959">MGSASLRITVLGSATPFPRPGNACSGYLVEGGGVRLWVDAGTGTLAELQRYVPLGDVDAVWISHLHADHSADLLTASYGLLYAGLDLRLPVPLLGPPGIADRLAAFLTNGPDRSPVEKAFDVEELHDGHLARVGGLTLRSRAVEHGGLPAFALRVEDEEGASLVYSGDCEPCDPLVELALECDLFVCEADGPVPGHHSAAQAGRSAAEARAGRLVVTHVGPGTSPADAVAQAAAEFPGDVVHAGPGLRFEAVTRRSRTPGRTTTSPASSR</sequence>
<dbReference type="InterPro" id="IPR001279">
    <property type="entry name" value="Metallo-B-lactamas"/>
</dbReference>
<evidence type="ECO:0000256" key="1">
    <source>
        <dbReference type="SAM" id="MobiDB-lite"/>
    </source>
</evidence>
<feature type="domain" description="Metallo-beta-lactamase" evidence="2">
    <location>
        <begin position="23"/>
        <end position="196"/>
    </location>
</feature>
<dbReference type="Proteomes" id="UP001164506">
    <property type="component" value="Chromosome"/>
</dbReference>
<feature type="compositionally biased region" description="Low complexity" evidence="1">
    <location>
        <begin position="259"/>
        <end position="270"/>
    </location>
</feature>
<dbReference type="GeneID" id="95603249"/>
<gene>
    <name evidence="3" type="ORF">LDH80_27425</name>
</gene>
<dbReference type="InterPro" id="IPR036866">
    <property type="entry name" value="RibonucZ/Hydroxyglut_hydro"/>
</dbReference>
<evidence type="ECO:0000313" key="3">
    <source>
        <dbReference type="EMBL" id="UZX24202.1"/>
    </source>
</evidence>
<keyword evidence="4" id="KW-1185">Reference proteome</keyword>
<name>A0ABY6R3N3_9ACTN</name>
<reference evidence="3" key="1">
    <citation type="submission" date="2021-09" db="EMBL/GenBank/DDBJ databases">
        <title>Complete genome sequence and metabolic characterization of Streptomyces tanashiensis DSM 731 the producer of antibacterial Kalafungin and diverse secondary metabolites.</title>
        <authorList>
            <person name="Abbasi M.N."/>
            <person name="Anwar M.N."/>
            <person name="Alam K."/>
            <person name="Shoaib M."/>
            <person name="Lin Z."/>
            <person name="Hayat M."/>
            <person name="Ali M.I."/>
            <person name="Malik H.M.T."/>
            <person name="Ahmed I."/>
            <person name="Li A."/>
            <person name="Hailong Wang H."/>
            <person name="Zhang Y."/>
        </authorList>
    </citation>
    <scope>NUCLEOTIDE SEQUENCE</scope>
    <source>
        <strain evidence="3">Kala</strain>
    </source>
</reference>
<dbReference type="Gene3D" id="3.60.15.10">
    <property type="entry name" value="Ribonuclease Z/Hydroxyacylglutathione hydrolase-like"/>
    <property type="match status" value="1"/>
</dbReference>
<organism evidence="3 4">
    <name type="scientific">Streptomyces tanashiensis</name>
    <dbReference type="NCBI Taxonomy" id="67367"/>
    <lineage>
        <taxon>Bacteria</taxon>
        <taxon>Bacillati</taxon>
        <taxon>Actinomycetota</taxon>
        <taxon>Actinomycetes</taxon>
        <taxon>Kitasatosporales</taxon>
        <taxon>Streptomycetaceae</taxon>
        <taxon>Streptomyces</taxon>
    </lineage>
</organism>
<dbReference type="EMBL" id="CP084204">
    <property type="protein sequence ID" value="UZX24202.1"/>
    <property type="molecule type" value="Genomic_DNA"/>
</dbReference>
<dbReference type="CDD" id="cd07716">
    <property type="entry name" value="RNaseZ_short-form-like_MBL-fold"/>
    <property type="match status" value="1"/>
</dbReference>
<accession>A0ABY6R3N3</accession>
<evidence type="ECO:0000259" key="2">
    <source>
        <dbReference type="SMART" id="SM00849"/>
    </source>
</evidence>
<protein>
    <submittedName>
        <fullName evidence="3">MBL fold metallo-hydrolase</fullName>
    </submittedName>
</protein>